<sequence length="326" mass="38418">MVVPLNQAYIKMVNDFRTECKNLTDKFKEKYSEDFKDFVPLWKSFKFNLIYEKYSRYGLNCDFKEDSLQIGKDIMLNDYFVGGIFLLYGLYFVQEDPKASIRIELYEFERLLKLLRDERKTLIETCQPGYLFAKLLKNDAFAFVRFSREFSMEGQNRSRMVFSGKLMLMEETRPFNEKKWVQGFLNKINFIDTLKKIDEDYYQSKKKLQDDHPELNLALATVPDDFISGMMKNLVRPVNQEKRNEEPKSIGAIRKGLKRRKMRIRRRHAGHLLETQASTSTARPVKKKRGGKVKHYFNSMVNNPETQSENSSASELDDTSLSVPYI</sequence>
<protein>
    <recommendedName>
        <fullName evidence="3">snRNA-activating protein complex subunit 1</fullName>
    </recommendedName>
</protein>
<dbReference type="EMBL" id="GEBQ01002297">
    <property type="protein sequence ID" value="JAT37680.1"/>
    <property type="molecule type" value="Transcribed_RNA"/>
</dbReference>
<organism evidence="2">
    <name type="scientific">Graphocephala atropunctata</name>
    <dbReference type="NCBI Taxonomy" id="36148"/>
    <lineage>
        <taxon>Eukaryota</taxon>
        <taxon>Metazoa</taxon>
        <taxon>Ecdysozoa</taxon>
        <taxon>Arthropoda</taxon>
        <taxon>Hexapoda</taxon>
        <taxon>Insecta</taxon>
        <taxon>Pterygota</taxon>
        <taxon>Neoptera</taxon>
        <taxon>Paraneoptera</taxon>
        <taxon>Hemiptera</taxon>
        <taxon>Auchenorrhyncha</taxon>
        <taxon>Membracoidea</taxon>
        <taxon>Cicadellidae</taxon>
        <taxon>Cicadellinae</taxon>
        <taxon>Cicadellini</taxon>
        <taxon>Graphocephala</taxon>
    </lineage>
</organism>
<dbReference type="AlphaFoldDB" id="A0A1B6MP04"/>
<gene>
    <name evidence="2" type="ORF">g.1181</name>
</gene>
<dbReference type="GO" id="GO:0042795">
    <property type="term" value="P:snRNA transcription by RNA polymerase II"/>
    <property type="evidence" value="ECO:0007669"/>
    <property type="project" value="TreeGrafter"/>
</dbReference>
<name>A0A1B6MP04_9HEMI</name>
<dbReference type="GO" id="GO:0042796">
    <property type="term" value="P:snRNA transcription by RNA polymerase III"/>
    <property type="evidence" value="ECO:0007669"/>
    <property type="project" value="TreeGrafter"/>
</dbReference>
<dbReference type="PANTHER" id="PTHR15131:SF3">
    <property type="entry name" value="SNRNA-ACTIVATING PROTEIN COMPLEX SUBUNIT 1"/>
    <property type="match status" value="1"/>
</dbReference>
<dbReference type="InterPro" id="IPR019188">
    <property type="entry name" value="SNAPC1"/>
</dbReference>
<dbReference type="GO" id="GO:0019185">
    <property type="term" value="C:snRNA-activating protein complex"/>
    <property type="evidence" value="ECO:0007669"/>
    <property type="project" value="TreeGrafter"/>
</dbReference>
<dbReference type="Pfam" id="PF09808">
    <property type="entry name" value="SNAPC1"/>
    <property type="match status" value="1"/>
</dbReference>
<evidence type="ECO:0000313" key="2">
    <source>
        <dbReference type="EMBL" id="JAT37680.1"/>
    </source>
</evidence>
<dbReference type="GO" id="GO:0043565">
    <property type="term" value="F:sequence-specific DNA binding"/>
    <property type="evidence" value="ECO:0007669"/>
    <property type="project" value="TreeGrafter"/>
</dbReference>
<evidence type="ECO:0000256" key="1">
    <source>
        <dbReference type="SAM" id="MobiDB-lite"/>
    </source>
</evidence>
<feature type="compositionally biased region" description="Polar residues" evidence="1">
    <location>
        <begin position="299"/>
        <end position="326"/>
    </location>
</feature>
<reference evidence="2" key="1">
    <citation type="submission" date="2015-11" db="EMBL/GenBank/DDBJ databases">
        <title>De novo transcriptome assembly of four potential Pierce s Disease insect vectors from Arizona vineyards.</title>
        <authorList>
            <person name="Tassone E.E."/>
        </authorList>
    </citation>
    <scope>NUCLEOTIDE SEQUENCE</scope>
</reference>
<feature type="compositionally biased region" description="Basic residues" evidence="1">
    <location>
        <begin position="284"/>
        <end position="295"/>
    </location>
</feature>
<feature type="region of interest" description="Disordered" evidence="1">
    <location>
        <begin position="269"/>
        <end position="326"/>
    </location>
</feature>
<dbReference type="PANTHER" id="PTHR15131">
    <property type="entry name" value="SMALL NUCLEAR RNA ACTIVATING COMPLEX, POLYPEPTIDE 1"/>
    <property type="match status" value="1"/>
</dbReference>
<evidence type="ECO:0008006" key="3">
    <source>
        <dbReference type="Google" id="ProtNLM"/>
    </source>
</evidence>
<accession>A0A1B6MP04</accession>
<proteinExistence type="predicted"/>